<keyword evidence="1" id="KW-1133">Transmembrane helix</keyword>
<feature type="transmembrane region" description="Helical" evidence="1">
    <location>
        <begin position="110"/>
        <end position="129"/>
    </location>
</feature>
<protein>
    <submittedName>
        <fullName evidence="2">Uncharacterized protein</fullName>
    </submittedName>
</protein>
<dbReference type="EMBL" id="FOQH01000009">
    <property type="protein sequence ID" value="SFI77472.1"/>
    <property type="molecule type" value="Genomic_DNA"/>
</dbReference>
<keyword evidence="1" id="KW-0472">Membrane</keyword>
<proteinExistence type="predicted"/>
<name>A0A1I3KY79_9RHOB</name>
<evidence type="ECO:0000313" key="2">
    <source>
        <dbReference type="EMBL" id="SFI77472.1"/>
    </source>
</evidence>
<accession>A0A1I3KY79</accession>
<keyword evidence="1" id="KW-0812">Transmembrane</keyword>
<evidence type="ECO:0000313" key="3">
    <source>
        <dbReference type="Proteomes" id="UP000199377"/>
    </source>
</evidence>
<dbReference type="RefSeq" id="WP_092862545.1">
    <property type="nucleotide sequence ID" value="NZ_FOQH01000009.1"/>
</dbReference>
<organism evidence="2 3">
    <name type="scientific">Albimonas pacifica</name>
    <dbReference type="NCBI Taxonomy" id="1114924"/>
    <lineage>
        <taxon>Bacteria</taxon>
        <taxon>Pseudomonadati</taxon>
        <taxon>Pseudomonadota</taxon>
        <taxon>Alphaproteobacteria</taxon>
        <taxon>Rhodobacterales</taxon>
        <taxon>Paracoccaceae</taxon>
        <taxon>Albimonas</taxon>
    </lineage>
</organism>
<keyword evidence="3" id="KW-1185">Reference proteome</keyword>
<reference evidence="2 3" key="1">
    <citation type="submission" date="2016-10" db="EMBL/GenBank/DDBJ databases">
        <authorList>
            <person name="de Groot N.N."/>
        </authorList>
    </citation>
    <scope>NUCLEOTIDE SEQUENCE [LARGE SCALE GENOMIC DNA]</scope>
    <source>
        <strain evidence="2 3">CGMCC 1.11030</strain>
    </source>
</reference>
<dbReference type="OrthoDB" id="8482233at2"/>
<dbReference type="Proteomes" id="UP000199377">
    <property type="component" value="Unassembled WGS sequence"/>
</dbReference>
<evidence type="ECO:0000256" key="1">
    <source>
        <dbReference type="SAM" id="Phobius"/>
    </source>
</evidence>
<gene>
    <name evidence="2" type="ORF">SAMN05216258_109132</name>
</gene>
<sequence>MLPVVLPLLTSLAPVLARAVTGSDRAGEVTSAVSSVVERVAGIKPDTPEKVERVQAMIQADPKLFMEMRTQLQAIEQAELEAYLGDRKDARARDVELRRLGEPGNTRANVMLAMAFGAIIVIAGALVLLNAYGQSNEFTGAIFGFLTGIGGMFARNVGSAFDFEFGSSRGSQQKSQQLESLTARLQEVQGQAAQGAASGIAGGVVGGIARAAPEAIEAVREAFESDDADDLNRKSLGAFRRRMSGASAAPAAG</sequence>
<dbReference type="AlphaFoldDB" id="A0A1I3KY79"/>